<keyword evidence="2 4" id="KW-0479">Metal-binding</keyword>
<dbReference type="PANTHER" id="PTHR32308:SF10">
    <property type="entry name" value="CITRATE LYASE SUBUNIT BETA"/>
    <property type="match status" value="1"/>
</dbReference>
<evidence type="ECO:0000313" key="5">
    <source>
        <dbReference type="EMBL" id="SET46939.1"/>
    </source>
</evidence>
<dbReference type="PIRSF" id="PIRSF015582">
    <property type="entry name" value="Cit_lyase_B"/>
    <property type="match status" value="1"/>
</dbReference>
<dbReference type="InterPro" id="IPR011206">
    <property type="entry name" value="Citrate_lyase_beta/mcl1/mcl2"/>
</dbReference>
<comment type="cofactor">
    <cofactor evidence="1">
        <name>Mg(2+)</name>
        <dbReference type="ChEBI" id="CHEBI:18420"/>
    </cofactor>
</comment>
<dbReference type="AlphaFoldDB" id="A0A1I0EPI4"/>
<dbReference type="GO" id="GO:0006107">
    <property type="term" value="P:oxaloacetate metabolic process"/>
    <property type="evidence" value="ECO:0007669"/>
    <property type="project" value="TreeGrafter"/>
</dbReference>
<feature type="binding site" evidence="4">
    <location>
        <position position="163"/>
    </location>
    <ligand>
        <name>Mg(2+)</name>
        <dbReference type="ChEBI" id="CHEBI:18420"/>
    </ligand>
</feature>
<dbReference type="RefSeq" id="WP_093321622.1">
    <property type="nucleotide sequence ID" value="NZ_FOHV01000029.1"/>
</dbReference>
<evidence type="ECO:0000256" key="3">
    <source>
        <dbReference type="ARBA" id="ARBA00022842"/>
    </source>
</evidence>
<dbReference type="InterPro" id="IPR015813">
    <property type="entry name" value="Pyrv/PenolPyrv_kinase-like_dom"/>
</dbReference>
<dbReference type="GO" id="GO:0016829">
    <property type="term" value="F:lyase activity"/>
    <property type="evidence" value="ECO:0007669"/>
    <property type="project" value="UniProtKB-KW"/>
</dbReference>
<accession>A0A1I0EPI4</accession>
<dbReference type="OrthoDB" id="348111at2"/>
<dbReference type="STRING" id="1123402.SAMN02583745_02462"/>
<dbReference type="Gene3D" id="3.20.20.60">
    <property type="entry name" value="Phosphoenolpyruvate-binding domains"/>
    <property type="match status" value="1"/>
</dbReference>
<dbReference type="PANTHER" id="PTHR32308">
    <property type="entry name" value="LYASE BETA SUBUNIT, PUTATIVE (AFU_ORTHOLOGUE AFUA_4G13030)-RELATED"/>
    <property type="match status" value="1"/>
</dbReference>
<organism evidence="5 6">
    <name type="scientific">Thorsellia anophelis DSM 18579</name>
    <dbReference type="NCBI Taxonomy" id="1123402"/>
    <lineage>
        <taxon>Bacteria</taxon>
        <taxon>Pseudomonadati</taxon>
        <taxon>Pseudomonadota</taxon>
        <taxon>Gammaproteobacteria</taxon>
        <taxon>Enterobacterales</taxon>
        <taxon>Thorselliaceae</taxon>
        <taxon>Thorsellia</taxon>
    </lineage>
</organism>
<dbReference type="EMBL" id="FOHV01000029">
    <property type="protein sequence ID" value="SET46939.1"/>
    <property type="molecule type" value="Genomic_DNA"/>
</dbReference>
<evidence type="ECO:0000256" key="1">
    <source>
        <dbReference type="ARBA" id="ARBA00001946"/>
    </source>
</evidence>
<evidence type="ECO:0000256" key="4">
    <source>
        <dbReference type="PIRSR" id="PIRSR015582-2"/>
    </source>
</evidence>
<sequence length="307" mass="34605">MPVKISPYALGATLYMPAIRHDILEIIHGEKLSGLKSMVICFEDALAESQLEEAFENFTQLATQIKLSIKKPLVFIRPRNFDIAIRLIKHCDLSKIDGMVLPKFTLDSLPIWQEILEDTHLYWLPTLETQDVFSYLEMQKLADSLSTFKDKNKILALRIGGNDLMSVLGLRRPRDMTIYDTPLGYVIKMLVAVFGSTGFALTAPVCELIENLDILELELKSDIAHGLVGKTAIHPNQIPIIQDAWKVKASEFAEAQAIMNAQKAVFQMDGAMCEPATHTTWARNLLERYGAYGLLPNKVQEFMTKHN</sequence>
<dbReference type="InterPro" id="IPR039480">
    <property type="entry name" value="C-C_Bond_Lyase-like"/>
</dbReference>
<dbReference type="GO" id="GO:0000287">
    <property type="term" value="F:magnesium ion binding"/>
    <property type="evidence" value="ECO:0007669"/>
    <property type="project" value="TreeGrafter"/>
</dbReference>
<dbReference type="Pfam" id="PF15617">
    <property type="entry name" value="C-C_Bond_Lyase"/>
    <property type="match status" value="1"/>
</dbReference>
<dbReference type="Proteomes" id="UP000242642">
    <property type="component" value="Unassembled WGS sequence"/>
</dbReference>
<evidence type="ECO:0000256" key="2">
    <source>
        <dbReference type="ARBA" id="ARBA00022723"/>
    </source>
</evidence>
<dbReference type="SUPFAM" id="SSF51621">
    <property type="entry name" value="Phosphoenolpyruvate/pyruvate domain"/>
    <property type="match status" value="1"/>
</dbReference>
<gene>
    <name evidence="5" type="ORF">SAMN02583745_02462</name>
</gene>
<dbReference type="InterPro" id="IPR040442">
    <property type="entry name" value="Pyrv_kinase-like_dom_sf"/>
</dbReference>
<reference evidence="6" key="1">
    <citation type="submission" date="2016-10" db="EMBL/GenBank/DDBJ databases">
        <authorList>
            <person name="Varghese N."/>
            <person name="Submissions S."/>
        </authorList>
    </citation>
    <scope>NUCLEOTIDE SEQUENCE [LARGE SCALE GENOMIC DNA]</scope>
    <source>
        <strain evidence="6">DSM 18579</strain>
    </source>
</reference>
<proteinExistence type="predicted"/>
<evidence type="ECO:0000313" key="6">
    <source>
        <dbReference type="Proteomes" id="UP000242642"/>
    </source>
</evidence>
<keyword evidence="3 4" id="KW-0460">Magnesium</keyword>
<name>A0A1I0EPI4_9GAMM</name>
<protein>
    <submittedName>
        <fullName evidence="5">Citrate lyase beta subunit</fullName>
    </submittedName>
</protein>
<keyword evidence="6" id="KW-1185">Reference proteome</keyword>
<keyword evidence="5" id="KW-0456">Lyase</keyword>